<dbReference type="AlphaFoldDB" id="A0A0F9DPS5"/>
<proteinExistence type="predicted"/>
<organism evidence="1">
    <name type="scientific">marine sediment metagenome</name>
    <dbReference type="NCBI Taxonomy" id="412755"/>
    <lineage>
        <taxon>unclassified sequences</taxon>
        <taxon>metagenomes</taxon>
        <taxon>ecological metagenomes</taxon>
    </lineage>
</organism>
<reference evidence="1" key="1">
    <citation type="journal article" date="2015" name="Nature">
        <title>Complex archaea that bridge the gap between prokaryotes and eukaryotes.</title>
        <authorList>
            <person name="Spang A."/>
            <person name="Saw J.H."/>
            <person name="Jorgensen S.L."/>
            <person name="Zaremba-Niedzwiedzka K."/>
            <person name="Martijn J."/>
            <person name="Lind A.E."/>
            <person name="van Eijk R."/>
            <person name="Schleper C."/>
            <person name="Guy L."/>
            <person name="Ettema T.J."/>
        </authorList>
    </citation>
    <scope>NUCLEOTIDE SEQUENCE</scope>
</reference>
<protein>
    <submittedName>
        <fullName evidence="1">Uncharacterized protein</fullName>
    </submittedName>
</protein>
<gene>
    <name evidence="1" type="ORF">LCGC14_2171670</name>
</gene>
<accession>A0A0F9DPS5</accession>
<evidence type="ECO:0000313" key="1">
    <source>
        <dbReference type="EMBL" id="KKL63778.1"/>
    </source>
</evidence>
<comment type="caution">
    <text evidence="1">The sequence shown here is derived from an EMBL/GenBank/DDBJ whole genome shotgun (WGS) entry which is preliminary data.</text>
</comment>
<dbReference type="EMBL" id="LAZR01028050">
    <property type="protein sequence ID" value="KKL63778.1"/>
    <property type="molecule type" value="Genomic_DNA"/>
</dbReference>
<sequence>DRLIANGEIDFEVINGTKRDTLAIQNNP</sequence>
<feature type="non-terminal residue" evidence="1">
    <location>
        <position position="1"/>
    </location>
</feature>
<name>A0A0F9DPS5_9ZZZZ</name>